<name>M7AS52_CHEMY</name>
<dbReference type="EMBL" id="KB586882">
    <property type="protein sequence ID" value="EMP25720.1"/>
    <property type="molecule type" value="Genomic_DNA"/>
</dbReference>
<organism evidence="2 3">
    <name type="scientific">Chelonia mydas</name>
    <name type="common">Green sea-turtle</name>
    <name type="synonym">Chelonia agassizi</name>
    <dbReference type="NCBI Taxonomy" id="8469"/>
    <lineage>
        <taxon>Eukaryota</taxon>
        <taxon>Metazoa</taxon>
        <taxon>Chordata</taxon>
        <taxon>Craniata</taxon>
        <taxon>Vertebrata</taxon>
        <taxon>Euteleostomi</taxon>
        <taxon>Archelosauria</taxon>
        <taxon>Testudinata</taxon>
        <taxon>Testudines</taxon>
        <taxon>Cryptodira</taxon>
        <taxon>Durocryptodira</taxon>
        <taxon>Americhelydia</taxon>
        <taxon>Chelonioidea</taxon>
        <taxon>Cheloniidae</taxon>
        <taxon>Chelonia</taxon>
    </lineage>
</organism>
<sequence length="179" mass="18873">MVGDCAGTWTFCSAICYIELSPPPTPRSPNKTTTEEQSPGSPTSVQAVLEMETDGPSWLAYPWSGTGVVRSPEICPSFVGRHISSVATLNASGIDGGYMSTRWSGDRGGFGLDWIPARAEVNETLGGSKAEVVCPEPLADSAGPLGFKGGDRSLTGLVFFPGTRDGEQCRTEANALWPE</sequence>
<evidence type="ECO:0000256" key="1">
    <source>
        <dbReference type="SAM" id="MobiDB-lite"/>
    </source>
</evidence>
<protein>
    <submittedName>
        <fullName evidence="2">Uncharacterized protein</fullName>
    </submittedName>
</protein>
<keyword evidence="3" id="KW-1185">Reference proteome</keyword>
<evidence type="ECO:0000313" key="2">
    <source>
        <dbReference type="EMBL" id="EMP25720.1"/>
    </source>
</evidence>
<feature type="compositionally biased region" description="Polar residues" evidence="1">
    <location>
        <begin position="28"/>
        <end position="44"/>
    </location>
</feature>
<reference evidence="3" key="1">
    <citation type="journal article" date="2013" name="Nat. Genet.">
        <title>The draft genomes of soft-shell turtle and green sea turtle yield insights into the development and evolution of the turtle-specific body plan.</title>
        <authorList>
            <person name="Wang Z."/>
            <person name="Pascual-Anaya J."/>
            <person name="Zadissa A."/>
            <person name="Li W."/>
            <person name="Niimura Y."/>
            <person name="Huang Z."/>
            <person name="Li C."/>
            <person name="White S."/>
            <person name="Xiong Z."/>
            <person name="Fang D."/>
            <person name="Wang B."/>
            <person name="Ming Y."/>
            <person name="Chen Y."/>
            <person name="Zheng Y."/>
            <person name="Kuraku S."/>
            <person name="Pignatelli M."/>
            <person name="Herrero J."/>
            <person name="Beal K."/>
            <person name="Nozawa M."/>
            <person name="Li Q."/>
            <person name="Wang J."/>
            <person name="Zhang H."/>
            <person name="Yu L."/>
            <person name="Shigenobu S."/>
            <person name="Wang J."/>
            <person name="Liu J."/>
            <person name="Flicek P."/>
            <person name="Searle S."/>
            <person name="Wang J."/>
            <person name="Kuratani S."/>
            <person name="Yin Y."/>
            <person name="Aken B."/>
            <person name="Zhang G."/>
            <person name="Irie N."/>
        </authorList>
    </citation>
    <scope>NUCLEOTIDE SEQUENCE [LARGE SCALE GENOMIC DNA]</scope>
</reference>
<evidence type="ECO:0000313" key="3">
    <source>
        <dbReference type="Proteomes" id="UP000031443"/>
    </source>
</evidence>
<proteinExistence type="predicted"/>
<dbReference type="AlphaFoldDB" id="M7AS52"/>
<accession>M7AS52</accession>
<feature type="region of interest" description="Disordered" evidence="1">
    <location>
        <begin position="23"/>
        <end position="44"/>
    </location>
</feature>
<dbReference type="Proteomes" id="UP000031443">
    <property type="component" value="Unassembled WGS sequence"/>
</dbReference>
<gene>
    <name evidence="2" type="ORF">UY3_17201</name>
</gene>